<reference evidence="1 2" key="1">
    <citation type="journal article" date="2010" name="J. Bacteriol.">
        <title>Genome sequences of Oceanicola granulosus HTCC2516(T) and Oceanicola batsensis HTCC2597(TDelta).</title>
        <authorList>
            <person name="Thrash J.C."/>
            <person name="Cho J.C."/>
            <person name="Vergin K.L."/>
            <person name="Giovannoni S.J."/>
        </authorList>
    </citation>
    <scope>NUCLEOTIDE SEQUENCE [LARGE SCALE GENOMIC DNA]</scope>
    <source>
        <strain evidence="2">ATCC BAA-863 / DSM 15984 / KCTC 12145 / HTCC2597</strain>
    </source>
</reference>
<sequence length="124" mass="13188">MAALILALSPVFAETGRAAPGDLSDPVTVFATCAGRFSAEMEHRWLVGRDPDRAARHRGAMIDLLDAVVPNVDGRAVLARRIEAKHAQATLLMRADFNVNAEDARQARVLADAALSRCAALIAG</sequence>
<proteinExistence type="predicted"/>
<evidence type="ECO:0000313" key="1">
    <source>
        <dbReference type="EMBL" id="EAQ02952.1"/>
    </source>
</evidence>
<protein>
    <submittedName>
        <fullName evidence="1">Uncharacterized protein</fullName>
    </submittedName>
</protein>
<dbReference type="HOGENOM" id="CLU_161389_0_0_5"/>
<dbReference type="RefSeq" id="WP_009807461.1">
    <property type="nucleotide sequence ID" value="NZ_CH724131.1"/>
</dbReference>
<organism evidence="1 2">
    <name type="scientific">Pseudooceanicola batsensis (strain ATCC BAA-863 / DSM 15984 / KCTC 12145 / HTCC2597)</name>
    <name type="common">Oceanicola batsensis</name>
    <dbReference type="NCBI Taxonomy" id="252305"/>
    <lineage>
        <taxon>Bacteria</taxon>
        <taxon>Pseudomonadati</taxon>
        <taxon>Pseudomonadota</taxon>
        <taxon>Alphaproteobacteria</taxon>
        <taxon>Rhodobacterales</taxon>
        <taxon>Paracoccaceae</taxon>
        <taxon>Pseudooceanicola</taxon>
    </lineage>
</organism>
<name>A3TZD4_PSEBH</name>
<dbReference type="EMBL" id="AAMO01000006">
    <property type="protein sequence ID" value="EAQ02952.1"/>
    <property type="molecule type" value="Genomic_DNA"/>
</dbReference>
<keyword evidence="2" id="KW-1185">Reference proteome</keyword>
<accession>A3TZD4</accession>
<dbReference type="AlphaFoldDB" id="A3TZD4"/>
<evidence type="ECO:0000313" key="2">
    <source>
        <dbReference type="Proteomes" id="UP000004318"/>
    </source>
</evidence>
<dbReference type="Proteomes" id="UP000004318">
    <property type="component" value="Unassembled WGS sequence"/>
</dbReference>
<gene>
    <name evidence="1" type="ORF">OB2597_16260</name>
</gene>
<dbReference type="eggNOG" id="ENOG5033ISF">
    <property type="taxonomic scope" value="Bacteria"/>
</dbReference>
<comment type="caution">
    <text evidence="1">The sequence shown here is derived from an EMBL/GenBank/DDBJ whole genome shotgun (WGS) entry which is preliminary data.</text>
</comment>
<dbReference type="STRING" id="252305.OB2597_16260"/>